<accession>A0A0D0QBH6</accession>
<dbReference type="Proteomes" id="UP000035100">
    <property type="component" value="Unassembled WGS sequence"/>
</dbReference>
<dbReference type="EMBL" id="AONG01000015">
    <property type="protein sequence ID" value="KIQ68283.1"/>
    <property type="molecule type" value="Genomic_DNA"/>
</dbReference>
<dbReference type="OrthoDB" id="7875767at2"/>
<evidence type="ECO:0000313" key="2">
    <source>
        <dbReference type="Proteomes" id="UP000035100"/>
    </source>
</evidence>
<organism evidence="1 2">
    <name type="scientific">Wenxinia marina DSM 24838</name>
    <dbReference type="NCBI Taxonomy" id="1123501"/>
    <lineage>
        <taxon>Bacteria</taxon>
        <taxon>Pseudomonadati</taxon>
        <taxon>Pseudomonadota</taxon>
        <taxon>Alphaproteobacteria</taxon>
        <taxon>Rhodobacterales</taxon>
        <taxon>Roseobacteraceae</taxon>
        <taxon>Wenxinia</taxon>
    </lineage>
</organism>
<reference evidence="1 2" key="1">
    <citation type="submission" date="2013-01" db="EMBL/GenBank/DDBJ databases">
        <authorList>
            <person name="Fiebig A."/>
            <person name="Goeker M."/>
            <person name="Klenk H.-P.P."/>
        </authorList>
    </citation>
    <scope>NUCLEOTIDE SEQUENCE [LARGE SCALE GENOMIC DNA]</scope>
    <source>
        <strain evidence="1 2">DSM 24838</strain>
    </source>
</reference>
<evidence type="ECO:0000313" key="1">
    <source>
        <dbReference type="EMBL" id="KIQ68283.1"/>
    </source>
</evidence>
<dbReference type="RefSeq" id="WP_018303123.1">
    <property type="nucleotide sequence ID" value="NZ_KB902290.1"/>
</dbReference>
<keyword evidence="2" id="KW-1185">Reference proteome</keyword>
<dbReference type="NCBIfam" id="TIGR02444">
    <property type="entry name" value="TIGR02444 family protein"/>
    <property type="match status" value="1"/>
</dbReference>
<protein>
    <recommendedName>
        <fullName evidence="3">TIGR02444 family protein</fullName>
    </recommendedName>
</protein>
<sequence length="162" mass="17636">MRFWDFSLTFYGDDAVQAACLAAQDELGADVNVLLYLLWRAGRGEALDAAGVAAVDAAVAPWRRTVVAPLRDVRRVLKGAELLPDREAQESLRNRIKKVELDSERAEQELLERLEIAPAETGRPVREAAARSLEGYAAGLGTSFPSGLVETFLARLDAVRAG</sequence>
<evidence type="ECO:0008006" key="3">
    <source>
        <dbReference type="Google" id="ProtNLM"/>
    </source>
</evidence>
<name>A0A0D0QBH6_9RHOB</name>
<dbReference type="eggNOG" id="COG5589">
    <property type="taxonomic scope" value="Bacteria"/>
</dbReference>
<proteinExistence type="predicted"/>
<dbReference type="STRING" id="1123501.Wenmar_03122"/>
<comment type="caution">
    <text evidence="1">The sequence shown here is derived from an EMBL/GenBank/DDBJ whole genome shotgun (WGS) entry which is preliminary data.</text>
</comment>
<dbReference type="Pfam" id="PF09523">
    <property type="entry name" value="DUF2390"/>
    <property type="match status" value="1"/>
</dbReference>
<dbReference type="InterPro" id="IPR012659">
    <property type="entry name" value="CHP02444"/>
</dbReference>
<gene>
    <name evidence="1" type="ORF">Wenmar_03122</name>
</gene>
<dbReference type="AlphaFoldDB" id="A0A0D0QBH6"/>